<evidence type="ECO:0000313" key="3">
    <source>
        <dbReference type="Proteomes" id="UP000076842"/>
    </source>
</evidence>
<evidence type="ECO:0000256" key="1">
    <source>
        <dbReference type="SAM" id="MobiDB-lite"/>
    </source>
</evidence>
<protein>
    <submittedName>
        <fullName evidence="2">Uncharacterized protein</fullName>
    </submittedName>
</protein>
<dbReference type="InParanoid" id="A0A165FZU2"/>
<accession>A0A165FZU2</accession>
<dbReference type="EMBL" id="KV423964">
    <property type="protein sequence ID" value="KZT57419.1"/>
    <property type="molecule type" value="Genomic_DNA"/>
</dbReference>
<dbReference type="Proteomes" id="UP000076842">
    <property type="component" value="Unassembled WGS sequence"/>
</dbReference>
<proteinExistence type="predicted"/>
<feature type="compositionally biased region" description="Polar residues" evidence="1">
    <location>
        <begin position="8"/>
        <end position="18"/>
    </location>
</feature>
<dbReference type="AlphaFoldDB" id="A0A165FZU2"/>
<evidence type="ECO:0000313" key="2">
    <source>
        <dbReference type="EMBL" id="KZT57419.1"/>
    </source>
</evidence>
<keyword evidence="3" id="KW-1185">Reference proteome</keyword>
<reference evidence="2 3" key="1">
    <citation type="journal article" date="2016" name="Mol. Biol. Evol.">
        <title>Comparative Genomics of Early-Diverging Mushroom-Forming Fungi Provides Insights into the Origins of Lignocellulose Decay Capabilities.</title>
        <authorList>
            <person name="Nagy L.G."/>
            <person name="Riley R."/>
            <person name="Tritt A."/>
            <person name="Adam C."/>
            <person name="Daum C."/>
            <person name="Floudas D."/>
            <person name="Sun H."/>
            <person name="Yadav J.S."/>
            <person name="Pangilinan J."/>
            <person name="Larsson K.H."/>
            <person name="Matsuura K."/>
            <person name="Barry K."/>
            <person name="Labutti K."/>
            <person name="Kuo R."/>
            <person name="Ohm R.A."/>
            <person name="Bhattacharya S.S."/>
            <person name="Shirouzu T."/>
            <person name="Yoshinaga Y."/>
            <person name="Martin F.M."/>
            <person name="Grigoriev I.V."/>
            <person name="Hibbett D.S."/>
        </authorList>
    </citation>
    <scope>NUCLEOTIDE SEQUENCE [LARGE SCALE GENOMIC DNA]</scope>
    <source>
        <strain evidence="2 3">HHB12733</strain>
    </source>
</reference>
<sequence length="204" mass="21934">MRERRMSTQDGVEPSTTDMGRGRAHAAPTRSRCRLGCDFGAILTRIQIIQSFIVLIIVPTLGNAYPVYPTWKESVRVCQEGERERPIRSGTELVVVALAPTSTARCLPFIAGVPLYRFSVPKYSTKCEEEEGRCSPYEDDAACAGRFPIGSSASRGKGATHAPGPRPSRALAGRAEDSLGALAGRWVGVGENQSRVGLGWVGLG</sequence>
<organism evidence="2 3">
    <name type="scientific">Calocera cornea HHB12733</name>
    <dbReference type="NCBI Taxonomy" id="1353952"/>
    <lineage>
        <taxon>Eukaryota</taxon>
        <taxon>Fungi</taxon>
        <taxon>Dikarya</taxon>
        <taxon>Basidiomycota</taxon>
        <taxon>Agaricomycotina</taxon>
        <taxon>Dacrymycetes</taxon>
        <taxon>Dacrymycetales</taxon>
        <taxon>Dacrymycetaceae</taxon>
        <taxon>Calocera</taxon>
    </lineage>
</organism>
<feature type="region of interest" description="Disordered" evidence="1">
    <location>
        <begin position="1"/>
        <end position="25"/>
    </location>
</feature>
<name>A0A165FZU2_9BASI</name>
<gene>
    <name evidence="2" type="ORF">CALCODRAFT_284626</name>
</gene>